<name>A0A9P4V430_9PLEO</name>
<feature type="signal peptide" evidence="1">
    <location>
        <begin position="1"/>
        <end position="22"/>
    </location>
</feature>
<evidence type="ECO:0000256" key="1">
    <source>
        <dbReference type="SAM" id="SignalP"/>
    </source>
</evidence>
<dbReference type="AlphaFoldDB" id="A0A9P4V430"/>
<gene>
    <name evidence="2" type="ORF">EJ04DRAFT_431370</name>
</gene>
<reference evidence="2" key="1">
    <citation type="journal article" date="2020" name="Stud. Mycol.">
        <title>101 Dothideomycetes genomes: a test case for predicting lifestyles and emergence of pathogens.</title>
        <authorList>
            <person name="Haridas S."/>
            <person name="Albert R."/>
            <person name="Binder M."/>
            <person name="Bloem J."/>
            <person name="Labutti K."/>
            <person name="Salamov A."/>
            <person name="Andreopoulos B."/>
            <person name="Baker S."/>
            <person name="Barry K."/>
            <person name="Bills G."/>
            <person name="Bluhm B."/>
            <person name="Cannon C."/>
            <person name="Castanera R."/>
            <person name="Culley D."/>
            <person name="Daum C."/>
            <person name="Ezra D."/>
            <person name="Gonzalez J."/>
            <person name="Henrissat B."/>
            <person name="Kuo A."/>
            <person name="Liang C."/>
            <person name="Lipzen A."/>
            <person name="Lutzoni F."/>
            <person name="Magnuson J."/>
            <person name="Mondo S."/>
            <person name="Nolan M."/>
            <person name="Ohm R."/>
            <person name="Pangilinan J."/>
            <person name="Park H.-J."/>
            <person name="Ramirez L."/>
            <person name="Alfaro M."/>
            <person name="Sun H."/>
            <person name="Tritt A."/>
            <person name="Yoshinaga Y."/>
            <person name="Zwiers L.-H."/>
            <person name="Turgeon B."/>
            <person name="Goodwin S."/>
            <person name="Spatafora J."/>
            <person name="Crous P."/>
            <person name="Grigoriev I."/>
        </authorList>
    </citation>
    <scope>NUCLEOTIDE SEQUENCE</scope>
    <source>
        <strain evidence="2">CBS 125425</strain>
    </source>
</reference>
<dbReference type="Proteomes" id="UP000799444">
    <property type="component" value="Unassembled WGS sequence"/>
</dbReference>
<feature type="chain" id="PRO_5040482966" evidence="1">
    <location>
        <begin position="23"/>
        <end position="121"/>
    </location>
</feature>
<sequence>MSTEAALAILFGIMALLTSVAGLHYRDSLCSIMCRTLYRARYPGIRFDIVTMFSVADQRGDQGDLSIGLDGGLLEQAAGTDDEDVIELQPRRTLPLYYDPMTSARVLSDMDEDILFHIAED</sequence>
<evidence type="ECO:0000313" key="3">
    <source>
        <dbReference type="Proteomes" id="UP000799444"/>
    </source>
</evidence>
<keyword evidence="1" id="KW-0732">Signal</keyword>
<dbReference type="OrthoDB" id="3790834at2759"/>
<dbReference type="EMBL" id="ML996117">
    <property type="protein sequence ID" value="KAF2737294.1"/>
    <property type="molecule type" value="Genomic_DNA"/>
</dbReference>
<evidence type="ECO:0000313" key="2">
    <source>
        <dbReference type="EMBL" id="KAF2737294.1"/>
    </source>
</evidence>
<comment type="caution">
    <text evidence="2">The sequence shown here is derived from an EMBL/GenBank/DDBJ whole genome shotgun (WGS) entry which is preliminary data.</text>
</comment>
<proteinExistence type="predicted"/>
<keyword evidence="3" id="KW-1185">Reference proteome</keyword>
<accession>A0A9P4V430</accession>
<protein>
    <submittedName>
        <fullName evidence="2">Uncharacterized protein</fullName>
    </submittedName>
</protein>
<organism evidence="2 3">
    <name type="scientific">Polyplosphaeria fusca</name>
    <dbReference type="NCBI Taxonomy" id="682080"/>
    <lineage>
        <taxon>Eukaryota</taxon>
        <taxon>Fungi</taxon>
        <taxon>Dikarya</taxon>
        <taxon>Ascomycota</taxon>
        <taxon>Pezizomycotina</taxon>
        <taxon>Dothideomycetes</taxon>
        <taxon>Pleosporomycetidae</taxon>
        <taxon>Pleosporales</taxon>
        <taxon>Tetraplosphaeriaceae</taxon>
        <taxon>Polyplosphaeria</taxon>
    </lineage>
</organism>